<dbReference type="PANTHER" id="PTHR43451">
    <property type="entry name" value="ACETYLTRANSFERASE (GNAT) FAMILY PROTEIN"/>
    <property type="match status" value="1"/>
</dbReference>
<protein>
    <submittedName>
        <fullName evidence="2">GNAT family N-acetyltransferase</fullName>
    </submittedName>
</protein>
<evidence type="ECO:0000313" key="3">
    <source>
        <dbReference type="Proteomes" id="UP000482209"/>
    </source>
</evidence>
<accession>A0A6L5XW19</accession>
<keyword evidence="2" id="KW-0808">Transferase</keyword>
<proteinExistence type="predicted"/>
<dbReference type="PANTHER" id="PTHR43451:SF1">
    <property type="entry name" value="ACETYLTRANSFERASE"/>
    <property type="match status" value="1"/>
</dbReference>
<sequence length="160" mass="18550">MMLLRMYNTSDCEFLAELFYQTVHNVNAKDYTKEQLDVWATGNVNLNEWDKSFLAHFTIVAIKNEIIVGFGDIDKTGYLDRLFVHKDYQRQGIASAICDELEQRVNANKIITHASITAKTFFEQRGYRVIKGQQVIKNGISLTNYVMEKQKNLIYVNGRE</sequence>
<dbReference type="GO" id="GO:0016747">
    <property type="term" value="F:acyltransferase activity, transferring groups other than amino-acyl groups"/>
    <property type="evidence" value="ECO:0007669"/>
    <property type="project" value="InterPro"/>
</dbReference>
<feature type="domain" description="N-acetyltransferase" evidence="1">
    <location>
        <begin position="2"/>
        <end position="152"/>
    </location>
</feature>
<dbReference type="PROSITE" id="PS51186">
    <property type="entry name" value="GNAT"/>
    <property type="match status" value="1"/>
</dbReference>
<keyword evidence="3" id="KW-1185">Reference proteome</keyword>
<organism evidence="2 3">
    <name type="scientific">Velocimicrobium porci</name>
    <dbReference type="NCBI Taxonomy" id="2606634"/>
    <lineage>
        <taxon>Bacteria</taxon>
        <taxon>Bacillati</taxon>
        <taxon>Bacillota</taxon>
        <taxon>Clostridia</taxon>
        <taxon>Lachnospirales</taxon>
        <taxon>Lachnospiraceae</taxon>
        <taxon>Velocimicrobium</taxon>
    </lineage>
</organism>
<evidence type="ECO:0000259" key="1">
    <source>
        <dbReference type="PROSITE" id="PS51186"/>
    </source>
</evidence>
<dbReference type="InterPro" id="IPR016181">
    <property type="entry name" value="Acyl_CoA_acyltransferase"/>
</dbReference>
<dbReference type="CDD" id="cd04301">
    <property type="entry name" value="NAT_SF"/>
    <property type="match status" value="1"/>
</dbReference>
<name>A0A6L5XW19_9FIRM</name>
<dbReference type="Pfam" id="PF13673">
    <property type="entry name" value="Acetyltransf_10"/>
    <property type="match status" value="1"/>
</dbReference>
<dbReference type="AlphaFoldDB" id="A0A6L5XW19"/>
<dbReference type="SUPFAM" id="SSF55729">
    <property type="entry name" value="Acyl-CoA N-acyltransferases (Nat)"/>
    <property type="match status" value="1"/>
</dbReference>
<reference evidence="2 3" key="1">
    <citation type="submission" date="2019-08" db="EMBL/GenBank/DDBJ databases">
        <title>In-depth cultivation of the pig gut microbiome towards novel bacterial diversity and tailored functional studies.</title>
        <authorList>
            <person name="Wylensek D."/>
            <person name="Hitch T.C.A."/>
            <person name="Clavel T."/>
        </authorList>
    </citation>
    <scope>NUCLEOTIDE SEQUENCE [LARGE SCALE GENOMIC DNA]</scope>
    <source>
        <strain evidence="2 3">WCA-693-APC-MOT-I</strain>
    </source>
</reference>
<dbReference type="Gene3D" id="3.40.630.30">
    <property type="match status" value="1"/>
</dbReference>
<dbReference type="InterPro" id="IPR000182">
    <property type="entry name" value="GNAT_dom"/>
</dbReference>
<dbReference type="Proteomes" id="UP000482209">
    <property type="component" value="Unassembled WGS sequence"/>
</dbReference>
<comment type="caution">
    <text evidence="2">The sequence shown here is derived from an EMBL/GenBank/DDBJ whole genome shotgun (WGS) entry which is preliminary data.</text>
</comment>
<dbReference type="EMBL" id="VUMT01000002">
    <property type="protein sequence ID" value="MSS62717.1"/>
    <property type="molecule type" value="Genomic_DNA"/>
</dbReference>
<dbReference type="InterPro" id="IPR052564">
    <property type="entry name" value="N-acetyltrans/Recomb-assoc"/>
</dbReference>
<gene>
    <name evidence="2" type="ORF">FYJ58_02260</name>
</gene>
<evidence type="ECO:0000313" key="2">
    <source>
        <dbReference type="EMBL" id="MSS62717.1"/>
    </source>
</evidence>